<organism evidence="1 2">
    <name type="scientific">Aphanomyces euteiches</name>
    <dbReference type="NCBI Taxonomy" id="100861"/>
    <lineage>
        <taxon>Eukaryota</taxon>
        <taxon>Sar</taxon>
        <taxon>Stramenopiles</taxon>
        <taxon>Oomycota</taxon>
        <taxon>Saprolegniomycetes</taxon>
        <taxon>Saprolegniales</taxon>
        <taxon>Verrucalvaceae</taxon>
        <taxon>Aphanomyces</taxon>
    </lineage>
</organism>
<dbReference type="VEuPathDB" id="FungiDB:AeMF1_002104"/>
<accession>A0A6G0X7S1</accession>
<evidence type="ECO:0000313" key="1">
    <source>
        <dbReference type="EMBL" id="KAF0736058.1"/>
    </source>
</evidence>
<name>A0A6G0X7S1_9STRA</name>
<evidence type="ECO:0000313" key="2">
    <source>
        <dbReference type="Proteomes" id="UP000481153"/>
    </source>
</evidence>
<protein>
    <recommendedName>
        <fullName evidence="3">START domain-containing protein</fullName>
    </recommendedName>
</protein>
<evidence type="ECO:0008006" key="3">
    <source>
        <dbReference type="Google" id="ProtNLM"/>
    </source>
</evidence>
<sequence>MDLTETWDIERDLHFLFASDQTLQDELAIVCDLLATSSEDDEKKSRKRKLRPPLKGCRESFESSRRQELYDLQCQVKVLKDKLEETKLNASLQLCTSRWEKLARRQRNEARKAILEQEDLIDAVNSNNTLIEQLKSLLRKKPRLQAIEDEWRVYKLVAHASLRRTAIHAIADRQYNRKDTECINAGLMDRNENFFRVRPLPRTNQKSVHLETVIRATLSAPCQVVSRAVWQVFNGEKTPLSRFGEVALETLDDFTCYERFTETRDGVTSHSNSVRKYFVDDNEHVIIWRSGLEDALAPRSSLDAIEDDSGWIVIEPVTPSQCRMTFLMHFLFNPAMFPSLGDDKNVVSIESIAAGLGRLQMDRDTTTACLGYFPVTPDVFNGFHKPRGFDPFFERGMQFKDAMENSINSAIRAYQRV</sequence>
<dbReference type="Proteomes" id="UP000481153">
    <property type="component" value="Unassembled WGS sequence"/>
</dbReference>
<dbReference type="AlphaFoldDB" id="A0A6G0X7S1"/>
<proteinExistence type="predicted"/>
<reference evidence="1 2" key="1">
    <citation type="submission" date="2019-07" db="EMBL/GenBank/DDBJ databases">
        <title>Genomics analysis of Aphanomyces spp. identifies a new class of oomycete effector associated with host adaptation.</title>
        <authorList>
            <person name="Gaulin E."/>
        </authorList>
    </citation>
    <scope>NUCLEOTIDE SEQUENCE [LARGE SCALE GENOMIC DNA]</scope>
    <source>
        <strain evidence="1 2">ATCC 201684</strain>
    </source>
</reference>
<keyword evidence="2" id="KW-1185">Reference proteome</keyword>
<comment type="caution">
    <text evidence="1">The sequence shown here is derived from an EMBL/GenBank/DDBJ whole genome shotgun (WGS) entry which is preliminary data.</text>
</comment>
<dbReference type="EMBL" id="VJMJ01000090">
    <property type="protein sequence ID" value="KAF0736058.1"/>
    <property type="molecule type" value="Genomic_DNA"/>
</dbReference>
<gene>
    <name evidence="1" type="ORF">Ae201684_007645</name>
</gene>